<proteinExistence type="predicted"/>
<comment type="caution">
    <text evidence="3">The sequence shown here is derived from an EMBL/GenBank/DDBJ whole genome shotgun (WGS) entry which is preliminary data.</text>
</comment>
<dbReference type="RefSeq" id="WP_045547014.1">
    <property type="nucleotide sequence ID" value="NZ_JZDQ02000024.1"/>
</dbReference>
<dbReference type="PANTHER" id="PTHR40758">
    <property type="entry name" value="CONSERVED PROTEIN"/>
    <property type="match status" value="1"/>
</dbReference>
<dbReference type="Pfam" id="PF07398">
    <property type="entry name" value="MDMPI_C"/>
    <property type="match status" value="1"/>
</dbReference>
<dbReference type="GO" id="GO:0005886">
    <property type="term" value="C:plasma membrane"/>
    <property type="evidence" value="ECO:0007669"/>
    <property type="project" value="TreeGrafter"/>
</dbReference>
<keyword evidence="4" id="KW-1185">Reference proteome</keyword>
<protein>
    <recommendedName>
        <fullName evidence="5">Maleylpyruvate isomerase family mycothiol-dependent enzyme</fullName>
    </recommendedName>
</protein>
<evidence type="ECO:0000313" key="3">
    <source>
        <dbReference type="EMBL" id="OIJ25573.1"/>
    </source>
</evidence>
<dbReference type="AlphaFoldDB" id="A0A1J4N1Y0"/>
<dbReference type="Pfam" id="PF11716">
    <property type="entry name" value="MDMPI_N"/>
    <property type="match status" value="1"/>
</dbReference>
<feature type="domain" description="Mycothiol-dependent maleylpyruvate isomerase metal-binding" evidence="2">
    <location>
        <begin position="17"/>
        <end position="128"/>
    </location>
</feature>
<dbReference type="PANTHER" id="PTHR40758:SF1">
    <property type="entry name" value="CONSERVED PROTEIN"/>
    <property type="match status" value="1"/>
</dbReference>
<dbReference type="SUPFAM" id="SSF109854">
    <property type="entry name" value="DinB/YfiT-like putative metalloenzymes"/>
    <property type="match status" value="1"/>
</dbReference>
<reference evidence="3" key="1">
    <citation type="submission" date="2016-10" db="EMBL/GenBank/DDBJ databases">
        <title>Draft Genome Sequence of Nocardioides luteus Strain BAFB, an Alkane-Degrading Bacterium Isolated from JP-7 Polluted Soil.</title>
        <authorList>
            <person name="Brown L."/>
            <person name="Ruiz O.N."/>
            <person name="Gunasekera T."/>
        </authorList>
    </citation>
    <scope>NUCLEOTIDE SEQUENCE [LARGE SCALE GENOMIC DNA]</scope>
    <source>
        <strain evidence="3">BAFB</strain>
    </source>
</reference>
<name>A0A1J4N1Y0_9ACTN</name>
<dbReference type="InterPro" id="IPR017517">
    <property type="entry name" value="Maleyloyr_isom"/>
</dbReference>
<dbReference type="EMBL" id="JZDQ02000024">
    <property type="protein sequence ID" value="OIJ25573.1"/>
    <property type="molecule type" value="Genomic_DNA"/>
</dbReference>
<evidence type="ECO:0000259" key="2">
    <source>
        <dbReference type="Pfam" id="PF11716"/>
    </source>
</evidence>
<evidence type="ECO:0008006" key="5">
    <source>
        <dbReference type="Google" id="ProtNLM"/>
    </source>
</evidence>
<evidence type="ECO:0000259" key="1">
    <source>
        <dbReference type="Pfam" id="PF07398"/>
    </source>
</evidence>
<dbReference type="GO" id="GO:0046872">
    <property type="term" value="F:metal ion binding"/>
    <property type="evidence" value="ECO:0007669"/>
    <property type="project" value="InterPro"/>
</dbReference>
<dbReference type="NCBIfam" id="TIGR03083">
    <property type="entry name" value="maleylpyruvate isomerase family mycothiol-dependent enzyme"/>
    <property type="match status" value="1"/>
</dbReference>
<sequence length="236" mass="25457">MPTPDDYFVTLGELQTGFAAALKQADPDLPVPSCDDWSVGDLADHLAGVHHWAAAMARDEVEEPLPVPLDLVATYEAQAAELRETLSGLGPEATGRILNGLTEDGRGPVSFWYRRQVHETLIHLWDIRTALGLSAPEATAELWADTVDEVLTVMYPRQVALKRTRKVVTRIELTATDTGDTWAIGAPNAVQKVSVTGSARDLALLLWGRTSPKTAELTVTGDEAALAEALSRALVP</sequence>
<dbReference type="InterPro" id="IPR024344">
    <property type="entry name" value="MDMPI_metal-binding"/>
</dbReference>
<dbReference type="STRING" id="1844.UG56_017420"/>
<dbReference type="InterPro" id="IPR034660">
    <property type="entry name" value="DinB/YfiT-like"/>
</dbReference>
<feature type="domain" description="MDMPI C-terminal" evidence="1">
    <location>
        <begin position="144"/>
        <end position="227"/>
    </location>
</feature>
<evidence type="ECO:0000313" key="4">
    <source>
        <dbReference type="Proteomes" id="UP000033772"/>
    </source>
</evidence>
<dbReference type="InterPro" id="IPR010872">
    <property type="entry name" value="MDMPI_C-term_domain"/>
</dbReference>
<organism evidence="3 4">
    <name type="scientific">Nocardioides luteus</name>
    <dbReference type="NCBI Taxonomy" id="1844"/>
    <lineage>
        <taxon>Bacteria</taxon>
        <taxon>Bacillati</taxon>
        <taxon>Actinomycetota</taxon>
        <taxon>Actinomycetes</taxon>
        <taxon>Propionibacteriales</taxon>
        <taxon>Nocardioidaceae</taxon>
        <taxon>Nocardioides</taxon>
    </lineage>
</organism>
<accession>A0A1J4N1Y0</accession>
<gene>
    <name evidence="3" type="ORF">UG56_017420</name>
</gene>
<dbReference type="Proteomes" id="UP000033772">
    <property type="component" value="Unassembled WGS sequence"/>
</dbReference>